<dbReference type="PROSITE" id="PS50113">
    <property type="entry name" value="PAC"/>
    <property type="match status" value="1"/>
</dbReference>
<dbReference type="NCBIfam" id="TIGR00229">
    <property type="entry name" value="sensory_box"/>
    <property type="match status" value="1"/>
</dbReference>
<dbReference type="Proteomes" id="UP000239663">
    <property type="component" value="Unassembled WGS sequence"/>
</dbReference>
<reference evidence="9 10" key="1">
    <citation type="submission" date="2017-12" db="EMBL/GenBank/DDBJ databases">
        <title>Taxonomic description and draft genome of Pradoshia cofamensis Gen. nov., sp. nov., a thermotolerant bacillale isolated from anterior gut of earthworm Eisenia fetida.</title>
        <authorList>
            <person name="Saha T."/>
            <person name="Chakraborty R."/>
        </authorList>
    </citation>
    <scope>NUCLEOTIDE SEQUENCE [LARGE SCALE GENOMIC DNA]</scope>
    <source>
        <strain evidence="9 10">EAG3</strain>
    </source>
</reference>
<evidence type="ECO:0000256" key="5">
    <source>
        <dbReference type="SAM" id="Coils"/>
    </source>
</evidence>
<dbReference type="InterPro" id="IPR000014">
    <property type="entry name" value="PAS"/>
</dbReference>
<dbReference type="Gene3D" id="3.40.50.300">
    <property type="entry name" value="P-loop containing nucleotide triphosphate hydrolases"/>
    <property type="match status" value="1"/>
</dbReference>
<evidence type="ECO:0000256" key="2">
    <source>
        <dbReference type="ARBA" id="ARBA00022797"/>
    </source>
</evidence>
<dbReference type="InterPro" id="IPR030828">
    <property type="entry name" value="HTH_TyrR"/>
</dbReference>
<protein>
    <recommendedName>
        <fullName evidence="4">HTH-type transcriptional regulatory protein TyrR</fullName>
    </recommendedName>
</protein>
<dbReference type="Gene3D" id="1.10.10.60">
    <property type="entry name" value="Homeodomain-like"/>
    <property type="match status" value="1"/>
</dbReference>
<dbReference type="PROSITE" id="PS50045">
    <property type="entry name" value="SIGMA54_INTERACT_4"/>
    <property type="match status" value="1"/>
</dbReference>
<comment type="caution">
    <text evidence="9">The sequence shown here is derived from an EMBL/GenBank/DDBJ whole genome shotgun (WGS) entry which is preliminary data.</text>
</comment>
<dbReference type="Pfam" id="PF00158">
    <property type="entry name" value="Sigma54_activat"/>
    <property type="match status" value="1"/>
</dbReference>
<evidence type="ECO:0000256" key="4">
    <source>
        <dbReference type="ARBA" id="ARBA00029500"/>
    </source>
</evidence>
<dbReference type="Pfam" id="PF25601">
    <property type="entry name" value="AAA_lid_14"/>
    <property type="match status" value="1"/>
</dbReference>
<dbReference type="Gene3D" id="3.30.450.20">
    <property type="entry name" value="PAS domain"/>
    <property type="match status" value="1"/>
</dbReference>
<organism evidence="9 10">
    <name type="scientific">Pradoshia eiseniae</name>
    <dbReference type="NCBI Taxonomy" id="2064768"/>
    <lineage>
        <taxon>Bacteria</taxon>
        <taxon>Bacillati</taxon>
        <taxon>Bacillota</taxon>
        <taxon>Bacilli</taxon>
        <taxon>Bacillales</taxon>
        <taxon>Bacillaceae</taxon>
        <taxon>Pradoshia</taxon>
    </lineage>
</organism>
<dbReference type="EMBL" id="PKOZ01000005">
    <property type="protein sequence ID" value="PQD95159.1"/>
    <property type="molecule type" value="Genomic_DNA"/>
</dbReference>
<evidence type="ECO:0000313" key="9">
    <source>
        <dbReference type="EMBL" id="PQD95159.1"/>
    </source>
</evidence>
<dbReference type="InterPro" id="IPR009057">
    <property type="entry name" value="Homeodomain-like_sf"/>
</dbReference>
<dbReference type="CDD" id="cd00009">
    <property type="entry name" value="AAA"/>
    <property type="match status" value="1"/>
</dbReference>
<feature type="coiled-coil region" evidence="5">
    <location>
        <begin position="206"/>
        <end position="240"/>
    </location>
</feature>
<dbReference type="GO" id="GO:0005524">
    <property type="term" value="F:ATP binding"/>
    <property type="evidence" value="ECO:0007669"/>
    <property type="project" value="UniProtKB-KW"/>
</dbReference>
<evidence type="ECO:0000313" key="10">
    <source>
        <dbReference type="Proteomes" id="UP000239663"/>
    </source>
</evidence>
<feature type="domain" description="PAC" evidence="8">
    <location>
        <begin position="165"/>
        <end position="215"/>
    </location>
</feature>
<dbReference type="InterPro" id="IPR000700">
    <property type="entry name" value="PAS-assoc_C"/>
</dbReference>
<dbReference type="InterPro" id="IPR035965">
    <property type="entry name" value="PAS-like_dom_sf"/>
</dbReference>
<keyword evidence="10" id="KW-1185">Reference proteome</keyword>
<dbReference type="AlphaFoldDB" id="A0A2S7MZF9"/>
<keyword evidence="1" id="KW-0547">Nucleotide-binding</keyword>
<dbReference type="SUPFAM" id="SSF46689">
    <property type="entry name" value="Homeodomain-like"/>
    <property type="match status" value="1"/>
</dbReference>
<dbReference type="PROSITE" id="PS50112">
    <property type="entry name" value="PAS"/>
    <property type="match status" value="1"/>
</dbReference>
<dbReference type="InterPro" id="IPR013767">
    <property type="entry name" value="PAS_fold"/>
</dbReference>
<proteinExistence type="predicted"/>
<evidence type="ECO:0000259" key="8">
    <source>
        <dbReference type="PROSITE" id="PS50113"/>
    </source>
</evidence>
<dbReference type="FunFam" id="3.40.50.300:FF:000006">
    <property type="entry name" value="DNA-binding transcriptional regulator NtrC"/>
    <property type="match status" value="1"/>
</dbReference>
<evidence type="ECO:0000259" key="6">
    <source>
        <dbReference type="PROSITE" id="PS50045"/>
    </source>
</evidence>
<keyword evidence="3" id="KW-0067">ATP-binding</keyword>
<evidence type="ECO:0000256" key="1">
    <source>
        <dbReference type="ARBA" id="ARBA00022741"/>
    </source>
</evidence>
<feature type="domain" description="PAS" evidence="7">
    <location>
        <begin position="96"/>
        <end position="141"/>
    </location>
</feature>
<dbReference type="PANTHER" id="PTHR32071">
    <property type="entry name" value="TRANSCRIPTIONAL REGULATORY PROTEIN"/>
    <property type="match status" value="1"/>
</dbReference>
<dbReference type="InterPro" id="IPR058031">
    <property type="entry name" value="AAA_lid_NorR"/>
</dbReference>
<gene>
    <name evidence="9" type="ORF">CYL18_10255</name>
</gene>
<feature type="domain" description="Sigma-54 factor interaction" evidence="6">
    <location>
        <begin position="241"/>
        <end position="471"/>
    </location>
</feature>
<keyword evidence="5" id="KW-0175">Coiled coil</keyword>
<dbReference type="InterPro" id="IPR003593">
    <property type="entry name" value="AAA+_ATPase"/>
</dbReference>
<dbReference type="OrthoDB" id="9771372at2"/>
<dbReference type="Gene3D" id="1.10.8.60">
    <property type="match status" value="1"/>
</dbReference>
<dbReference type="InterPro" id="IPR025662">
    <property type="entry name" value="Sigma_54_int_dom_ATP-bd_1"/>
</dbReference>
<dbReference type="Pfam" id="PF00989">
    <property type="entry name" value="PAS"/>
    <property type="match status" value="1"/>
</dbReference>
<dbReference type="SMART" id="SM00091">
    <property type="entry name" value="PAS"/>
    <property type="match status" value="1"/>
</dbReference>
<dbReference type="GO" id="GO:0006355">
    <property type="term" value="P:regulation of DNA-templated transcription"/>
    <property type="evidence" value="ECO:0007669"/>
    <property type="project" value="InterPro"/>
</dbReference>
<dbReference type="SUPFAM" id="SSF52540">
    <property type="entry name" value="P-loop containing nucleoside triphosphate hydrolases"/>
    <property type="match status" value="1"/>
</dbReference>
<dbReference type="Pfam" id="PF18024">
    <property type="entry name" value="HTH_50"/>
    <property type="match status" value="1"/>
</dbReference>
<dbReference type="GO" id="GO:0003677">
    <property type="term" value="F:DNA binding"/>
    <property type="evidence" value="ECO:0007669"/>
    <property type="project" value="UniProtKB-KW"/>
</dbReference>
<dbReference type="InterPro" id="IPR002078">
    <property type="entry name" value="Sigma_54_int"/>
</dbReference>
<dbReference type="SUPFAM" id="SSF55785">
    <property type="entry name" value="PYP-like sensor domain (PAS domain)"/>
    <property type="match status" value="1"/>
</dbReference>
<dbReference type="RefSeq" id="WP_104849419.1">
    <property type="nucleotide sequence ID" value="NZ_PKOZ01000005.1"/>
</dbReference>
<dbReference type="PROSITE" id="PS00675">
    <property type="entry name" value="SIGMA54_INTERACT_1"/>
    <property type="match status" value="1"/>
</dbReference>
<evidence type="ECO:0000259" key="7">
    <source>
        <dbReference type="PROSITE" id="PS50112"/>
    </source>
</evidence>
<sequence>MAECSFIYIETTDDQQILTMNEESRRLLGAEKESWKIQDCFDQWKVCQESLIQASLNGIEMIFIKQLKPDGMHAYAGIISEELTDLTVKVREMERLNRHLDAIIENSYDGIYITDRNGVTLRTNSAIERITNIPKEYYINKRTADLVKRGILEDSVTNKVLEKKRTVSVMQLNYLGRETLLTGNPVFNEDGEIESVVTNIRDLSDLNQLQQALREANELNKDYQKEIERLRDHLAQMGDMTIIKSEQMVKIYEMAARIANADATVILYGETGVGKDVLAKYMYHRSERSKSGKYIKINCGALPSELLESELFGYAGGAFTGANKNGKPGLFELADNGVLFLDEVGEMPMALQVKLLRVLQDKEIQRVGGTASKKVNVRIIAATNRNLKRMVEEGEFREDLFYRLNVIPITIPPLRERREEILPLADLYLRQCNEKYGMYKQLDKELKTFLYQHDWSGNIRELANLIERITLLHLEDTLGIEHLPSDYQPQDPIDQPGDRAILSLKEEAERAERKALMLAAEQFDSTYEIAEALQTSQPTVVRKLKKYKIEL</sequence>
<dbReference type="PANTHER" id="PTHR32071:SF57">
    <property type="entry name" value="C4-DICARBOXYLATE TRANSPORT TRANSCRIPTIONAL REGULATORY PROTEIN DCTD"/>
    <property type="match status" value="1"/>
</dbReference>
<name>A0A2S7MZF9_9BACI</name>
<dbReference type="InterPro" id="IPR027417">
    <property type="entry name" value="P-loop_NTPase"/>
</dbReference>
<accession>A0A2S7MZF9</accession>
<evidence type="ECO:0000256" key="3">
    <source>
        <dbReference type="ARBA" id="ARBA00022840"/>
    </source>
</evidence>
<keyword evidence="2" id="KW-0058">Aromatic hydrocarbons catabolism</keyword>
<dbReference type="SMART" id="SM00382">
    <property type="entry name" value="AAA"/>
    <property type="match status" value="1"/>
</dbReference>